<dbReference type="GO" id="GO:0004030">
    <property type="term" value="F:aldehyde dehydrogenase [NAD(P)+] activity"/>
    <property type="evidence" value="ECO:0007669"/>
    <property type="project" value="UniProtKB-ARBA"/>
</dbReference>
<dbReference type="PIRSF" id="PIRSF036490">
    <property type="entry name" value="Aldedh_dupl"/>
    <property type="match status" value="1"/>
</dbReference>
<evidence type="ECO:0000313" key="7">
    <source>
        <dbReference type="EMBL" id="QGX99791.1"/>
    </source>
</evidence>
<name>A0A6I6IVY9_9RHOB</name>
<dbReference type="KEGG" id="rom:EI983_16560"/>
<dbReference type="SUPFAM" id="SSF53720">
    <property type="entry name" value="ALDH-like"/>
    <property type="match status" value="2"/>
</dbReference>
<keyword evidence="8" id="KW-1185">Reference proteome</keyword>
<dbReference type="InterPro" id="IPR016162">
    <property type="entry name" value="Ald_DH_N"/>
</dbReference>
<organism evidence="7 8">
    <name type="scientific">Roseovarius faecimaris</name>
    <dbReference type="NCBI Taxonomy" id="2494550"/>
    <lineage>
        <taxon>Bacteria</taxon>
        <taxon>Pseudomonadati</taxon>
        <taxon>Pseudomonadota</taxon>
        <taxon>Alphaproteobacteria</taxon>
        <taxon>Rhodobacterales</taxon>
        <taxon>Roseobacteraceae</taxon>
        <taxon>Roseovarius</taxon>
    </lineage>
</organism>
<dbReference type="FunFam" id="3.40.309.10:FF:000012">
    <property type="entry name" value="Betaine aldehyde dehydrogenase"/>
    <property type="match status" value="1"/>
</dbReference>
<evidence type="ECO:0000256" key="4">
    <source>
        <dbReference type="PROSITE-ProRule" id="PRU10007"/>
    </source>
</evidence>
<gene>
    <name evidence="7" type="ORF">EI983_16560</name>
</gene>
<dbReference type="AlphaFoldDB" id="A0A6I6IVY9"/>
<reference evidence="8" key="1">
    <citation type="submission" date="2018-12" db="EMBL/GenBank/DDBJ databases">
        <title>Complete genome sequence of Roseovarius sp. MME-070.</title>
        <authorList>
            <person name="Nam Y.-D."/>
            <person name="Kang J."/>
            <person name="Chung W.-H."/>
            <person name="Park Y.S."/>
        </authorList>
    </citation>
    <scope>NUCLEOTIDE SEQUENCE [LARGE SCALE GENOMIC DNA]</scope>
    <source>
        <strain evidence="8">MME-070</strain>
    </source>
</reference>
<evidence type="ECO:0000256" key="2">
    <source>
        <dbReference type="ARBA" id="ARBA00023002"/>
    </source>
</evidence>
<dbReference type="Pfam" id="PF00171">
    <property type="entry name" value="Aldedh"/>
    <property type="match status" value="2"/>
</dbReference>
<sequence length="787" mass="84037">MTVKDIFHTLEYGEAPESPAPAQDWLEAHDRRFGLFIDGAFKKPGKDLFETRNPATGKRLAELTEARPADVNRAVASAKAAQPEWAALGGAGRARFLYALARLVQKHARLFAVLESLDNGKPIRESRDVDIPLVIRHFYHHAGWAQVMEAEFPGHTPIGVAGQIIPWNFPLLMLAWKIAPALATGNTVVLKPAEFTSLTALLFAEICQQAGLPPGVVNIVTGHGPVGEAIARHKDVGKLAFTGSTEVGRHLRQVTAGSGKRLTLELGGKSPFIVFDDADLDSAVEGIVDAIWFNQGQVCCAGSRLLVQESIAGTFYGKIRNRMEGLRLGDPLDKSIDIGAMVDPVQLSRVEAMVARGVEEGAVLHQAGHALPETGCYYPATLMTGVEPSDTLAQEEIFGPVLVAMTFRTPAEAVQLANNSRYGLAASIWSENINLALGTAPQIKAGVVWVNATNQFDAAAGFGGVRESGFGREGGREGILDYLTAPTPVAPRLKTTKPVGYEGPRTGVDRTAKLYIGGKQARPDNGQSLEVRAPDGALIGHVGHGSRKDIRNAVEAATAAQPGWAKCSAHLRAQILYYIGENLDARAEEFAARLRHMTGISASAARREVAASVDRFFTYAAWADKYDGRVHAVPIRGLALAMNEPVGIIGIAAPDDAPLLGAVSLIAPAIAMGNAVIAIPSGAHPLAATDFYQVLDTSDLPGGVVNIVTGPRDDLSATLADHYGVDGLWYHGSPKGAETVERLSACNLKRTWVQSARIDWYDTAQAEGEAFLRAATAVKNIWVPYGE</sequence>
<evidence type="ECO:0000259" key="6">
    <source>
        <dbReference type="Pfam" id="PF00171"/>
    </source>
</evidence>
<evidence type="ECO:0000256" key="3">
    <source>
        <dbReference type="PIRNR" id="PIRNR036490"/>
    </source>
</evidence>
<evidence type="ECO:0000313" key="8">
    <source>
        <dbReference type="Proteomes" id="UP000428330"/>
    </source>
</evidence>
<proteinExistence type="inferred from homology"/>
<feature type="domain" description="Aldehyde dehydrogenase" evidence="6">
    <location>
        <begin position="527"/>
        <end position="752"/>
    </location>
</feature>
<dbReference type="InterPro" id="IPR015590">
    <property type="entry name" value="Aldehyde_DH_dom"/>
</dbReference>
<dbReference type="Gene3D" id="3.40.605.10">
    <property type="entry name" value="Aldehyde Dehydrogenase, Chain A, domain 1"/>
    <property type="match status" value="2"/>
</dbReference>
<dbReference type="PANTHER" id="PTHR11699">
    <property type="entry name" value="ALDEHYDE DEHYDROGENASE-RELATED"/>
    <property type="match status" value="1"/>
</dbReference>
<keyword evidence="2 5" id="KW-0560">Oxidoreductase</keyword>
<dbReference type="InterPro" id="IPR016163">
    <property type="entry name" value="Ald_DH_C"/>
</dbReference>
<evidence type="ECO:0000256" key="1">
    <source>
        <dbReference type="ARBA" id="ARBA00009986"/>
    </source>
</evidence>
<evidence type="ECO:0000256" key="5">
    <source>
        <dbReference type="RuleBase" id="RU003345"/>
    </source>
</evidence>
<dbReference type="InterPro" id="IPR029510">
    <property type="entry name" value="Ald_DH_CS_GLU"/>
</dbReference>
<dbReference type="InterPro" id="IPR016161">
    <property type="entry name" value="Ald_DH/histidinol_DH"/>
</dbReference>
<dbReference type="OrthoDB" id="7827050at2"/>
<dbReference type="RefSeq" id="WP_157708472.1">
    <property type="nucleotide sequence ID" value="NZ_CP034348.1"/>
</dbReference>
<accession>A0A6I6IVY9</accession>
<feature type="active site" evidence="4">
    <location>
        <position position="265"/>
    </location>
</feature>
<protein>
    <submittedName>
        <fullName evidence="7">Aldehyde dehydrogenase family protein</fullName>
    </submittedName>
</protein>
<dbReference type="Gene3D" id="3.40.309.10">
    <property type="entry name" value="Aldehyde Dehydrogenase, Chain A, domain 2"/>
    <property type="match status" value="1"/>
</dbReference>
<dbReference type="InterPro" id="IPR011408">
    <property type="entry name" value="Aldehyde_DH"/>
</dbReference>
<dbReference type="PROSITE" id="PS00687">
    <property type="entry name" value="ALDEHYDE_DEHYDR_GLU"/>
    <property type="match status" value="1"/>
</dbReference>
<dbReference type="Proteomes" id="UP000428330">
    <property type="component" value="Chromosome"/>
</dbReference>
<dbReference type="EMBL" id="CP034348">
    <property type="protein sequence ID" value="QGX99791.1"/>
    <property type="molecule type" value="Genomic_DNA"/>
</dbReference>
<feature type="domain" description="Aldehyde dehydrogenase" evidence="6">
    <location>
        <begin position="47"/>
        <end position="484"/>
    </location>
</feature>
<comment type="similarity">
    <text evidence="1 3 5">Belongs to the aldehyde dehydrogenase family.</text>
</comment>
<dbReference type="CDD" id="cd07111">
    <property type="entry name" value="ALDH_F16"/>
    <property type="match status" value="1"/>
</dbReference>
<dbReference type="FunFam" id="3.40.605.10:FF:000001">
    <property type="entry name" value="Aldehyde dehydrogenase 1"/>
    <property type="match status" value="1"/>
</dbReference>